<dbReference type="InterPro" id="IPR020845">
    <property type="entry name" value="AMP-binding_CS"/>
</dbReference>
<evidence type="ECO:0000256" key="9">
    <source>
        <dbReference type="ARBA" id="ARBA00022842"/>
    </source>
</evidence>
<sequence length="576" mass="61677">MATEEGSGENTDIFAARPWVKSYPAGVPKNVDDDAIPTLADLIRDIFERHAGKPAMESFGVRMTYRDVARTADAVSGWLLQQGVGKGDRVALMMPNVMAYVPTLFGTLLAGAVAVGVNPLYTARELVHVLRDSGATVLFVLENFGATVEAALADIESSGGTKPKVVVVSAGDLLGLKGRLIDFVARHVKKIVPASSLPGAIRFAAVLAEGAGAPGARPEIAPSDMAFLQYTGGTTGVAKGAMLTHRNVAANILQSEIWLKTSLQDKPNPVTVSALPLYHIFALLASALVMSRFGACQILIANPRDIKGLVKTLKKRRFNVILVINTLARALLNNPDFRRLDFSGLRLSVAGGMAVQSRVADEWKAATGRPLIEGYGLSETSPVVCLNRADIADFTGAIGYPLPSTEISIRDEAGNVVRAGQKGELCVRGPQVMAGYWRRPDETAKVMTHDGFFRTGDVATMDAHGLVTLVDRLKDMILVSGFNVYPNEVEDVIAAHPAVAEVAVVGRRDEKSGEAVVAYVVSKPDTEVDEAALREHCRKSLTAYKVPREVHFIEAIPKSNVGKILRKDLRLLADGG</sequence>
<dbReference type="InterPro" id="IPR050237">
    <property type="entry name" value="ATP-dep_AMP-bd_enzyme"/>
</dbReference>
<feature type="domain" description="AMP-dependent synthetase/ligase" evidence="15">
    <location>
        <begin position="48"/>
        <end position="437"/>
    </location>
</feature>
<reference evidence="18" key="1">
    <citation type="submission" date="2017-09" db="EMBL/GenBank/DDBJ databases">
        <title>Genome sequence of Nannocystis excedens DSM 71.</title>
        <authorList>
            <person name="Blom J."/>
        </authorList>
    </citation>
    <scope>NUCLEOTIDE SEQUENCE [LARGE SCALE GENOMIC DNA]</scope>
    <source>
        <strain evidence="18">type strain: E19</strain>
    </source>
</reference>
<dbReference type="InterPro" id="IPR042099">
    <property type="entry name" value="ANL_N_sf"/>
</dbReference>
<evidence type="ECO:0000259" key="16">
    <source>
        <dbReference type="Pfam" id="PF13193"/>
    </source>
</evidence>
<dbReference type="PROSITE" id="PS00455">
    <property type="entry name" value="AMP_BINDING"/>
    <property type="match status" value="1"/>
</dbReference>
<organism evidence="17 18">
    <name type="scientific">Hartmannibacter diazotrophicus</name>
    <dbReference type="NCBI Taxonomy" id="1482074"/>
    <lineage>
        <taxon>Bacteria</taxon>
        <taxon>Pseudomonadati</taxon>
        <taxon>Pseudomonadota</taxon>
        <taxon>Alphaproteobacteria</taxon>
        <taxon>Hyphomicrobiales</taxon>
        <taxon>Pleomorphomonadaceae</taxon>
        <taxon>Hartmannibacter</taxon>
    </lineage>
</organism>
<evidence type="ECO:0000256" key="3">
    <source>
        <dbReference type="ARBA" id="ARBA00005005"/>
    </source>
</evidence>
<dbReference type="InterPro" id="IPR000873">
    <property type="entry name" value="AMP-dep_synth/lig_dom"/>
</dbReference>
<keyword evidence="7" id="KW-0276">Fatty acid metabolism</keyword>
<evidence type="ECO:0000256" key="12">
    <source>
        <dbReference type="ARBA" id="ARBA00026121"/>
    </source>
</evidence>
<dbReference type="Pfam" id="PF00501">
    <property type="entry name" value="AMP-binding"/>
    <property type="match status" value="1"/>
</dbReference>
<evidence type="ECO:0000256" key="11">
    <source>
        <dbReference type="ARBA" id="ARBA00023136"/>
    </source>
</evidence>
<evidence type="ECO:0000256" key="1">
    <source>
        <dbReference type="ARBA" id="ARBA00001946"/>
    </source>
</evidence>
<evidence type="ECO:0000313" key="17">
    <source>
        <dbReference type="EMBL" id="SON53651.1"/>
    </source>
</evidence>
<dbReference type="OrthoDB" id="9803968at2"/>
<keyword evidence="9" id="KW-0460">Magnesium</keyword>
<feature type="domain" description="AMP-binding enzyme C-terminal" evidence="16">
    <location>
        <begin position="488"/>
        <end position="563"/>
    </location>
</feature>
<evidence type="ECO:0000256" key="13">
    <source>
        <dbReference type="ARBA" id="ARBA00039545"/>
    </source>
</evidence>
<dbReference type="InterPro" id="IPR045851">
    <property type="entry name" value="AMP-bd_C_sf"/>
</dbReference>
<dbReference type="EC" id="6.2.1.3" evidence="12"/>
<keyword evidence="18" id="KW-1185">Reference proteome</keyword>
<evidence type="ECO:0000256" key="5">
    <source>
        <dbReference type="ARBA" id="ARBA00022598"/>
    </source>
</evidence>
<keyword evidence="8" id="KW-0067">ATP-binding</keyword>
<dbReference type="GO" id="GO:0005524">
    <property type="term" value="F:ATP binding"/>
    <property type="evidence" value="ECO:0007669"/>
    <property type="project" value="UniProtKB-KW"/>
</dbReference>
<evidence type="ECO:0000256" key="4">
    <source>
        <dbReference type="ARBA" id="ARBA00006432"/>
    </source>
</evidence>
<keyword evidence="6" id="KW-0547">Nucleotide-binding</keyword>
<name>A0A2C9D1G9_9HYPH</name>
<dbReference type="CDD" id="cd05936">
    <property type="entry name" value="FC-FACS_FadD_like"/>
    <property type="match status" value="1"/>
</dbReference>
<dbReference type="InterPro" id="IPR025110">
    <property type="entry name" value="AMP-bd_C"/>
</dbReference>
<evidence type="ECO:0000256" key="2">
    <source>
        <dbReference type="ARBA" id="ARBA00004170"/>
    </source>
</evidence>
<evidence type="ECO:0000259" key="15">
    <source>
        <dbReference type="Pfam" id="PF00501"/>
    </source>
</evidence>
<gene>
    <name evidence="17" type="primary">fadD</name>
    <name evidence="17" type="ORF">HDIA_0110</name>
</gene>
<evidence type="ECO:0000256" key="14">
    <source>
        <dbReference type="ARBA" id="ARBA00042773"/>
    </source>
</evidence>
<dbReference type="KEGG" id="hdi:HDIA_0110"/>
<evidence type="ECO:0000313" key="18">
    <source>
        <dbReference type="Proteomes" id="UP000223606"/>
    </source>
</evidence>
<comment type="pathway">
    <text evidence="3">Lipid metabolism; fatty acid beta-oxidation.</text>
</comment>
<evidence type="ECO:0000256" key="6">
    <source>
        <dbReference type="ARBA" id="ARBA00022741"/>
    </source>
</evidence>
<evidence type="ECO:0000256" key="8">
    <source>
        <dbReference type="ARBA" id="ARBA00022840"/>
    </source>
</evidence>
<keyword evidence="10" id="KW-0443">Lipid metabolism</keyword>
<dbReference type="Gene3D" id="3.30.300.30">
    <property type="match status" value="1"/>
</dbReference>
<dbReference type="Gene3D" id="3.40.50.12780">
    <property type="entry name" value="N-terminal domain of ligase-like"/>
    <property type="match status" value="1"/>
</dbReference>
<evidence type="ECO:0000256" key="10">
    <source>
        <dbReference type="ARBA" id="ARBA00023098"/>
    </source>
</evidence>
<dbReference type="EMBL" id="LT960614">
    <property type="protein sequence ID" value="SON53651.1"/>
    <property type="molecule type" value="Genomic_DNA"/>
</dbReference>
<proteinExistence type="inferred from homology"/>
<dbReference type="AlphaFoldDB" id="A0A2C9D1G9"/>
<dbReference type="GO" id="GO:0004467">
    <property type="term" value="F:long-chain fatty acid-CoA ligase activity"/>
    <property type="evidence" value="ECO:0007669"/>
    <property type="project" value="UniProtKB-EC"/>
</dbReference>
<dbReference type="FunFam" id="3.30.300.30:FF:000006">
    <property type="entry name" value="Long-chain-fatty-acid--CoA ligase FadD"/>
    <property type="match status" value="1"/>
</dbReference>
<comment type="similarity">
    <text evidence="4">Belongs to the ATP-dependent AMP-binding enzyme family.</text>
</comment>
<keyword evidence="11" id="KW-0472">Membrane</keyword>
<comment type="cofactor">
    <cofactor evidence="1">
        <name>Mg(2+)</name>
        <dbReference type="ChEBI" id="CHEBI:18420"/>
    </cofactor>
</comment>
<dbReference type="Proteomes" id="UP000223606">
    <property type="component" value="Chromosome 1"/>
</dbReference>
<dbReference type="PANTHER" id="PTHR43767">
    <property type="entry name" value="LONG-CHAIN-FATTY-ACID--COA LIGASE"/>
    <property type="match status" value="1"/>
</dbReference>
<dbReference type="Pfam" id="PF13193">
    <property type="entry name" value="AMP-binding_C"/>
    <property type="match status" value="1"/>
</dbReference>
<dbReference type="SUPFAM" id="SSF56801">
    <property type="entry name" value="Acetyl-CoA synthetase-like"/>
    <property type="match status" value="1"/>
</dbReference>
<dbReference type="GO" id="GO:0016020">
    <property type="term" value="C:membrane"/>
    <property type="evidence" value="ECO:0007669"/>
    <property type="project" value="UniProtKB-SubCell"/>
</dbReference>
<accession>A0A2C9D1G9</accession>
<dbReference type="PANTHER" id="PTHR43767:SF8">
    <property type="entry name" value="LONG-CHAIN-FATTY-ACID--COA LIGASE"/>
    <property type="match status" value="1"/>
</dbReference>
<keyword evidence="5 17" id="KW-0436">Ligase</keyword>
<protein>
    <recommendedName>
        <fullName evidence="13">Long-chain-fatty-acid--CoA ligase</fullName>
        <ecNumber evidence="12">6.2.1.3</ecNumber>
    </recommendedName>
    <alternativeName>
        <fullName evidence="14">Long-chain acyl-CoA synthetase</fullName>
    </alternativeName>
</protein>
<comment type="subcellular location">
    <subcellularLocation>
        <location evidence="2">Membrane</location>
        <topology evidence="2">Peripheral membrane protein</topology>
    </subcellularLocation>
</comment>
<dbReference type="FunFam" id="3.40.50.12780:FF:000003">
    <property type="entry name" value="Long-chain-fatty-acid--CoA ligase FadD"/>
    <property type="match status" value="1"/>
</dbReference>
<dbReference type="RefSeq" id="WP_099553396.1">
    <property type="nucleotide sequence ID" value="NZ_LT960614.1"/>
</dbReference>
<evidence type="ECO:0000256" key="7">
    <source>
        <dbReference type="ARBA" id="ARBA00022832"/>
    </source>
</evidence>